<proteinExistence type="predicted"/>
<dbReference type="InterPro" id="IPR036182">
    <property type="entry name" value="PCuAC_sf"/>
</dbReference>
<evidence type="ECO:0008006" key="3">
    <source>
        <dbReference type="Google" id="ProtNLM"/>
    </source>
</evidence>
<dbReference type="EMBL" id="AIMB01000003">
    <property type="protein sequence ID" value="EJF91121.1"/>
    <property type="molecule type" value="Genomic_DNA"/>
</dbReference>
<dbReference type="PATRIC" id="fig|1094558.3.peg.502"/>
<sequence length="184" mass="20346">MSFVSFQSTRFKTLSLSSLVGAFLFALTFPFTGAFAHEYKLGEIEIVHPWSRATPNGAKVAGGYFKIINHGQEDDRLLSVSSELSDKTEIHSMEVTDGVMKMRHQQNGVVIPAGGEVEFKPAGYHVMFMNLTQSLKKGDKIAGRITFEKAGSIDVVFYVDAMGVKSPSGKPESDKDEHDHRHNH</sequence>
<comment type="caution">
    <text evidence="1">The sequence shown here is derived from an EMBL/GenBank/DDBJ whole genome shotgun (WGS) entry which is preliminary data.</text>
</comment>
<protein>
    <recommendedName>
        <fullName evidence="3">Copper chaperone PCu(A)C</fullName>
    </recommendedName>
</protein>
<dbReference type="HOGENOM" id="CLU_100939_2_2_5"/>
<evidence type="ECO:0000313" key="2">
    <source>
        <dbReference type="Proteomes" id="UP000008952"/>
    </source>
</evidence>
<reference evidence="1 2" key="1">
    <citation type="submission" date="2012-03" db="EMBL/GenBank/DDBJ databases">
        <title>The Genome Sequence of Bartonella tamiae Th239.</title>
        <authorList>
            <consortium name="The Broad Institute Genome Sequencing Platform"/>
            <consortium name="The Broad Institute Genome Sequencing Center for Infectious Disease"/>
            <person name="Feldgarden M."/>
            <person name="Kirby J."/>
            <person name="Kosoy M."/>
            <person name="Birtles R."/>
            <person name="Probert W.S."/>
            <person name="Chiaraviglio L."/>
            <person name="Young S.K."/>
            <person name="Zeng Q."/>
            <person name="Gargeya S."/>
            <person name="Fitzgerald M."/>
            <person name="Haas B."/>
            <person name="Abouelleil A."/>
            <person name="Alvarado L."/>
            <person name="Arachchi H.M."/>
            <person name="Berlin A."/>
            <person name="Chapman S.B."/>
            <person name="Gearin G."/>
            <person name="Goldberg J."/>
            <person name="Griggs A."/>
            <person name="Gujja S."/>
            <person name="Hansen M."/>
            <person name="Heiman D."/>
            <person name="Howarth C."/>
            <person name="Larimer J."/>
            <person name="Lui A."/>
            <person name="MacDonald P.J.P."/>
            <person name="McCowen C."/>
            <person name="Montmayeur A."/>
            <person name="Murphy C."/>
            <person name="Neiman D."/>
            <person name="Pearson M."/>
            <person name="Priest M."/>
            <person name="Roberts A."/>
            <person name="Saif S."/>
            <person name="Shea T."/>
            <person name="Sisk P."/>
            <person name="Stolte C."/>
            <person name="Sykes S."/>
            <person name="Wortman J."/>
            <person name="Nusbaum C."/>
            <person name="Birren B."/>
        </authorList>
    </citation>
    <scope>NUCLEOTIDE SEQUENCE [LARGE SCALE GENOMIC DNA]</scope>
    <source>
        <strain evidence="1 2">Th239</strain>
    </source>
</reference>
<dbReference type="Proteomes" id="UP000008952">
    <property type="component" value="Unassembled WGS sequence"/>
</dbReference>
<dbReference type="eggNOG" id="COG2847">
    <property type="taxonomic scope" value="Bacteria"/>
</dbReference>
<name>J0QYD4_9HYPH</name>
<dbReference type="InterPro" id="IPR058248">
    <property type="entry name" value="Lxx211020-like"/>
</dbReference>
<organism evidence="1 2">
    <name type="scientific">Bartonella tamiae Th239</name>
    <dbReference type="NCBI Taxonomy" id="1094558"/>
    <lineage>
        <taxon>Bacteria</taxon>
        <taxon>Pseudomonadati</taxon>
        <taxon>Pseudomonadota</taxon>
        <taxon>Alphaproteobacteria</taxon>
        <taxon>Hyphomicrobiales</taxon>
        <taxon>Bartonellaceae</taxon>
        <taxon>Bartonella</taxon>
    </lineage>
</organism>
<dbReference type="InterPro" id="IPR007410">
    <property type="entry name" value="LpqE-like"/>
</dbReference>
<dbReference type="STRING" id="1094558.ME5_00453"/>
<dbReference type="RefSeq" id="WP_008038035.1">
    <property type="nucleotide sequence ID" value="NZ_JH725147.1"/>
</dbReference>
<dbReference type="AlphaFoldDB" id="J0QYD4"/>
<accession>J0QYD4</accession>
<keyword evidence="2" id="KW-1185">Reference proteome</keyword>
<dbReference type="Gene3D" id="2.60.40.1890">
    <property type="entry name" value="PCu(A)C copper chaperone"/>
    <property type="match status" value="1"/>
</dbReference>
<evidence type="ECO:0000313" key="1">
    <source>
        <dbReference type="EMBL" id="EJF91121.1"/>
    </source>
</evidence>
<dbReference type="Pfam" id="PF04314">
    <property type="entry name" value="PCuAC"/>
    <property type="match status" value="1"/>
</dbReference>
<dbReference type="PANTHER" id="PTHR36302">
    <property type="entry name" value="BLR7088 PROTEIN"/>
    <property type="match status" value="1"/>
</dbReference>
<dbReference type="PANTHER" id="PTHR36302:SF1">
    <property type="entry name" value="COPPER CHAPERONE PCU(A)C"/>
    <property type="match status" value="1"/>
</dbReference>
<dbReference type="SUPFAM" id="SSF110087">
    <property type="entry name" value="DR1885-like metal-binding protein"/>
    <property type="match status" value="1"/>
</dbReference>
<gene>
    <name evidence="1" type="ORF">ME5_00453</name>
</gene>
<dbReference type="OrthoDB" id="9796962at2"/>